<evidence type="ECO:0000313" key="3">
    <source>
        <dbReference type="Proteomes" id="UP000271889"/>
    </source>
</evidence>
<evidence type="ECO:0000259" key="1">
    <source>
        <dbReference type="Pfam" id="PF02916"/>
    </source>
</evidence>
<dbReference type="AlphaFoldDB" id="A0A3P6SBA7"/>
<dbReference type="PANTHER" id="PTHR21725">
    <property type="entry name" value="E3 UBIQUITIN-PROTEIN LIGASE UBR4"/>
    <property type="match status" value="1"/>
</dbReference>
<proteinExistence type="predicted"/>
<feature type="domain" description="DNA polymerase processivity factor" evidence="1">
    <location>
        <begin position="81"/>
        <end position="159"/>
    </location>
</feature>
<dbReference type="Pfam" id="PF02916">
    <property type="entry name" value="DNA_PPF"/>
    <property type="match status" value="1"/>
</dbReference>
<reference evidence="2 3" key="1">
    <citation type="submission" date="2018-11" db="EMBL/GenBank/DDBJ databases">
        <authorList>
            <consortium name="Pathogen Informatics"/>
        </authorList>
    </citation>
    <scope>NUCLEOTIDE SEQUENCE [LARGE SCALE GENOMIC DNA]</scope>
</reference>
<dbReference type="PANTHER" id="PTHR21725:SF1">
    <property type="entry name" value="E3 UBIQUITIN-PROTEIN LIGASE UBR4"/>
    <property type="match status" value="1"/>
</dbReference>
<dbReference type="InterPro" id="IPR004190">
    <property type="entry name" value="DNA_pol_proc_fac"/>
</dbReference>
<dbReference type="GO" id="GO:0006260">
    <property type="term" value="P:DNA replication"/>
    <property type="evidence" value="ECO:0007669"/>
    <property type="project" value="InterPro"/>
</dbReference>
<dbReference type="EMBL" id="UYRV01004251">
    <property type="protein sequence ID" value="VDK51288.1"/>
    <property type="molecule type" value="Genomic_DNA"/>
</dbReference>
<dbReference type="InterPro" id="IPR045189">
    <property type="entry name" value="UBR4-like"/>
</dbReference>
<protein>
    <recommendedName>
        <fullName evidence="1">DNA polymerase processivity factor domain-containing protein</fullName>
    </recommendedName>
</protein>
<dbReference type="Proteomes" id="UP000271889">
    <property type="component" value="Unassembled WGS sequence"/>
</dbReference>
<name>A0A3P6SBA7_CYLGO</name>
<accession>A0A3P6SBA7</accession>
<gene>
    <name evidence="2" type="ORF">CGOC_LOCUS2020</name>
</gene>
<dbReference type="OrthoDB" id="5848262at2759"/>
<sequence>MHPGQSLSDELEHMRIDSEPVGFAGRQISCRDDKVAVAGLSDILTLRMSREGEIVDRMVIKLAELTTTHSNPIVKVIWAPNRPALLAVATMQLIRMYDLMLDADNFVEELVLPVGNVEDIELIHSSANNEMWLMVLSSSGHLYEHKLIAKTADNTSFFLTNTVTLPHTQQTLGSGVQFRSVHYSSVSELLFLSLEKGTWFAPIEKGNLSRENLTFNWTRLELSTSVHCWQESSGVMACLSYPVASSLVFIYPTLEQILVQVVCLSFRRWSTLPDLWIESMPSEMCAQAEKEKEEPETELQDSDLVTVRSFFL</sequence>
<evidence type="ECO:0000313" key="2">
    <source>
        <dbReference type="EMBL" id="VDK51288.1"/>
    </source>
</evidence>
<organism evidence="2 3">
    <name type="scientific">Cylicostephanus goldi</name>
    <name type="common">Nematode worm</name>
    <dbReference type="NCBI Taxonomy" id="71465"/>
    <lineage>
        <taxon>Eukaryota</taxon>
        <taxon>Metazoa</taxon>
        <taxon>Ecdysozoa</taxon>
        <taxon>Nematoda</taxon>
        <taxon>Chromadorea</taxon>
        <taxon>Rhabditida</taxon>
        <taxon>Rhabditina</taxon>
        <taxon>Rhabditomorpha</taxon>
        <taxon>Strongyloidea</taxon>
        <taxon>Strongylidae</taxon>
        <taxon>Cylicostephanus</taxon>
    </lineage>
</organism>
<keyword evidence="3" id="KW-1185">Reference proteome</keyword>